<dbReference type="GO" id="GO:0004190">
    <property type="term" value="F:aspartic-type endopeptidase activity"/>
    <property type="evidence" value="ECO:0007669"/>
    <property type="project" value="UniProtKB-KW"/>
</dbReference>
<evidence type="ECO:0000256" key="16">
    <source>
        <dbReference type="ARBA" id="ARBA00022758"/>
    </source>
</evidence>
<dbReference type="InterPro" id="IPR003139">
    <property type="entry name" value="D_retro_matrix"/>
</dbReference>
<evidence type="ECO:0000259" key="47">
    <source>
        <dbReference type="PROSITE" id="PS50994"/>
    </source>
</evidence>
<evidence type="ECO:0000256" key="6">
    <source>
        <dbReference type="ARBA" id="ARBA00022561"/>
    </source>
</evidence>
<dbReference type="GO" id="GO:0039657">
    <property type="term" value="P:symbiont-mediated suppression of host gene expression"/>
    <property type="evidence" value="ECO:0007669"/>
    <property type="project" value="UniProtKB-KW"/>
</dbReference>
<evidence type="ECO:0000256" key="23">
    <source>
        <dbReference type="ARBA" id="ARBA00022844"/>
    </source>
</evidence>
<evidence type="ECO:0000256" key="37">
    <source>
        <dbReference type="ARBA" id="ARBA00037500"/>
    </source>
</evidence>
<dbReference type="Pfam" id="PF02022">
    <property type="entry name" value="Integrase_Zn"/>
    <property type="match status" value="1"/>
</dbReference>
<dbReference type="SUPFAM" id="SSF57756">
    <property type="entry name" value="Retrovirus zinc finger-like domains"/>
    <property type="match status" value="1"/>
</dbReference>
<dbReference type="Pfam" id="PF00607">
    <property type="entry name" value="Gag_p24"/>
    <property type="match status" value="1"/>
</dbReference>
<protein>
    <recommendedName>
        <fullName evidence="35">Pr160Gag-Pro-Pol</fullName>
    </recommendedName>
</protein>
<dbReference type="PROSITE" id="PS50175">
    <property type="entry name" value="ASP_PROT_RETROV"/>
    <property type="match status" value="1"/>
</dbReference>
<comment type="function">
    <text evidence="2">Binds strongly to viral nucleic acids and promote their aggregation. Also destabilizes the nucleic acids duplexes via highly structured zinc-binding motifs.</text>
</comment>
<evidence type="ECO:0000256" key="28">
    <source>
        <dbReference type="ARBA" id="ARBA00023125"/>
    </source>
</evidence>
<evidence type="ECO:0000256" key="2">
    <source>
        <dbReference type="ARBA" id="ARBA00002374"/>
    </source>
</evidence>
<evidence type="ECO:0000259" key="46">
    <source>
        <dbReference type="PROSITE" id="PS50879"/>
    </source>
</evidence>
<accession>Q9QRA1</accession>
<keyword evidence="15" id="KW-0064">Aspartyl protease</keyword>
<dbReference type="SUPFAM" id="SSF47836">
    <property type="entry name" value="Retroviral matrix proteins"/>
    <property type="match status" value="1"/>
</dbReference>
<dbReference type="PROSITE" id="PS50879">
    <property type="entry name" value="RNASE_H_1"/>
    <property type="match status" value="1"/>
</dbReference>
<reference evidence="48 49" key="1">
    <citation type="submission" date="1999-03" db="EMBL/GenBank/DDBJ databases">
        <title>Characterization and Sequencing of Prototypic HTLV-I From an HTLV-I/II Seroindeterminate Patient.</title>
        <authorList>
            <person name="Waziri A."/>
            <person name="Soldan S.S."/>
            <person name="Graf M.D."/>
            <person name="Nagle J."/>
            <person name="Jacobson S."/>
        </authorList>
    </citation>
    <scope>NUCLEOTIDE SEQUENCE [LARGE SCALE GENOMIC DNA]</scope>
</reference>
<dbReference type="GO" id="GO:0006508">
    <property type="term" value="P:proteolysis"/>
    <property type="evidence" value="ECO:0007669"/>
    <property type="project" value="UniProtKB-KW"/>
</dbReference>
<dbReference type="InterPro" id="IPR043502">
    <property type="entry name" value="DNA/RNA_pol_sf"/>
</dbReference>
<dbReference type="GO" id="GO:0015074">
    <property type="term" value="P:DNA integration"/>
    <property type="evidence" value="ECO:0007669"/>
    <property type="project" value="UniProtKB-KW"/>
</dbReference>
<evidence type="ECO:0000256" key="26">
    <source>
        <dbReference type="ARBA" id="ARBA00022995"/>
    </source>
</evidence>
<dbReference type="Gene3D" id="1.10.1200.30">
    <property type="match status" value="1"/>
</dbReference>
<keyword evidence="13" id="KW-0479">Metal-binding</keyword>
<dbReference type="InterPro" id="IPR001969">
    <property type="entry name" value="Aspartic_peptidase_AS"/>
</dbReference>
<dbReference type="SUPFAM" id="SSF56672">
    <property type="entry name" value="DNA/RNA polymerases"/>
    <property type="match status" value="1"/>
</dbReference>
<dbReference type="GO" id="GO:0046718">
    <property type="term" value="P:symbiont entry into host cell"/>
    <property type="evidence" value="ECO:0007669"/>
    <property type="project" value="UniProtKB-KW"/>
</dbReference>
<keyword evidence="20" id="KW-1193">Eukaryotic host translation shutoff by virus</keyword>
<dbReference type="Pfam" id="PF02228">
    <property type="entry name" value="Gag_p19"/>
    <property type="match status" value="1"/>
</dbReference>
<keyword evidence="29" id="KW-0233">DNA recombination</keyword>
<comment type="subunit">
    <text evidence="39">Homodimer; further assembles as homohexamers.</text>
</comment>
<evidence type="ECO:0000256" key="40">
    <source>
        <dbReference type="ARBA" id="ARBA00045412"/>
    </source>
</evidence>
<evidence type="ECO:0000256" key="14">
    <source>
        <dbReference type="ARBA" id="ARBA00022737"/>
    </source>
</evidence>
<dbReference type="Proteomes" id="UP000115060">
    <property type="component" value="Genome"/>
</dbReference>
<dbReference type="InterPro" id="IPR001995">
    <property type="entry name" value="Peptidase_A2_cat"/>
</dbReference>
<proteinExistence type="predicted"/>
<dbReference type="PROSITE" id="PS50994">
    <property type="entry name" value="INTEGRASE"/>
    <property type="match status" value="1"/>
</dbReference>
<dbReference type="InterPro" id="IPR018061">
    <property type="entry name" value="Retropepsins"/>
</dbReference>
<dbReference type="GO" id="GO:0019013">
    <property type="term" value="C:viral nucleocapsid"/>
    <property type="evidence" value="ECO:0007669"/>
    <property type="project" value="UniProtKB-KW"/>
</dbReference>
<dbReference type="PROSITE" id="PS50158">
    <property type="entry name" value="ZF_CCHC"/>
    <property type="match status" value="1"/>
</dbReference>
<dbReference type="InterPro" id="IPR001878">
    <property type="entry name" value="Znf_CCHC"/>
</dbReference>
<keyword evidence="12" id="KW-0540">Nuclease</keyword>
<dbReference type="PANTHER" id="PTHR41694:SF5">
    <property type="entry name" value="RIBONUCLEASE H"/>
    <property type="match status" value="1"/>
</dbReference>
<dbReference type="SUPFAM" id="SSF47353">
    <property type="entry name" value="Retrovirus capsid dimerization domain-like"/>
    <property type="match status" value="1"/>
</dbReference>
<evidence type="ECO:0000256" key="31">
    <source>
        <dbReference type="ARBA" id="ARBA00023247"/>
    </source>
</evidence>
<feature type="region of interest" description="Disordered" evidence="42">
    <location>
        <begin position="93"/>
        <end position="143"/>
    </location>
</feature>
<dbReference type="Pfam" id="PF00098">
    <property type="entry name" value="zf-CCHC"/>
    <property type="match status" value="1"/>
</dbReference>
<feature type="domain" description="CCHC-type" evidence="43">
    <location>
        <begin position="357"/>
        <end position="372"/>
    </location>
</feature>
<dbReference type="SUPFAM" id="SSF50630">
    <property type="entry name" value="Acid proteases"/>
    <property type="match status" value="1"/>
</dbReference>
<feature type="domain" description="Reverse transcriptase" evidence="45">
    <location>
        <begin position="610"/>
        <end position="800"/>
    </location>
</feature>
<evidence type="ECO:0000256" key="33">
    <source>
        <dbReference type="ARBA" id="ARBA00023288"/>
    </source>
</evidence>
<feature type="domain" description="Peptidase A2" evidence="44">
    <location>
        <begin position="472"/>
        <end position="550"/>
    </location>
</feature>
<evidence type="ECO:0000256" key="22">
    <source>
        <dbReference type="ARBA" id="ARBA00022842"/>
    </source>
</evidence>
<evidence type="ECO:0000256" key="12">
    <source>
        <dbReference type="ARBA" id="ARBA00022722"/>
    </source>
</evidence>
<dbReference type="Pfam" id="PF00665">
    <property type="entry name" value="rve"/>
    <property type="match status" value="1"/>
</dbReference>
<evidence type="ECO:0000256" key="42">
    <source>
        <dbReference type="SAM" id="MobiDB-lite"/>
    </source>
</evidence>
<dbReference type="Pfam" id="PF19317">
    <property type="entry name" value="Gag_p24_C"/>
    <property type="match status" value="1"/>
</dbReference>
<name>Q9QRA1_9DELA</name>
<comment type="function">
    <text evidence="40">The aspartyl protease mediates proteolytic cleavages of Gag and Gag-Pol polyproteins during or shortly after the release of the virion from the plasma membrane. Cleavages take place as an ordered, step-wise cascade to yield mature proteins. This process is called maturation. Displays maximal activity during the budding process just prior to particle release from the cell. Cleaves the translation initiation factor eIF4G leading to the inhibition of host cap-dependent translation.</text>
</comment>
<keyword evidence="5" id="KW-0597">Phosphoprotein</keyword>
<dbReference type="GO" id="GO:0003964">
    <property type="term" value="F:RNA-directed DNA polymerase activity"/>
    <property type="evidence" value="ECO:0007669"/>
    <property type="project" value="UniProtKB-KW"/>
</dbReference>
<dbReference type="Gene3D" id="3.10.10.10">
    <property type="entry name" value="HIV Type 1 Reverse Transcriptase, subunit A, domain 1"/>
    <property type="match status" value="1"/>
</dbReference>
<evidence type="ECO:0000256" key="25">
    <source>
        <dbReference type="ARBA" id="ARBA00022918"/>
    </source>
</evidence>
<evidence type="ECO:0000256" key="15">
    <source>
        <dbReference type="ARBA" id="ARBA00022750"/>
    </source>
</evidence>
<dbReference type="Gene3D" id="3.30.70.270">
    <property type="match status" value="2"/>
</dbReference>
<comment type="function">
    <text evidence="3">Matrix protein.</text>
</comment>
<keyword evidence="22" id="KW-0460">Magnesium</keyword>
<evidence type="ECO:0000256" key="34">
    <source>
        <dbReference type="ARBA" id="ARBA00023296"/>
    </source>
</evidence>
<feature type="domain" description="RNase H type-1" evidence="46">
    <location>
        <begin position="1027"/>
        <end position="1161"/>
    </location>
</feature>
<comment type="cofactor">
    <cofactor evidence="1">
        <name>Mg(2+)</name>
        <dbReference type="ChEBI" id="CHEBI:18420"/>
    </cofactor>
</comment>
<keyword evidence="24" id="KW-0229">DNA integration</keyword>
<keyword evidence="9" id="KW-0808">Transferase</keyword>
<keyword evidence="8" id="KW-0645">Protease</keyword>
<evidence type="ECO:0000256" key="29">
    <source>
        <dbReference type="ARBA" id="ARBA00023172"/>
    </source>
</evidence>
<evidence type="ECO:0000313" key="49">
    <source>
        <dbReference type="Proteomes" id="UP000115060"/>
    </source>
</evidence>
<keyword evidence="11" id="KW-0519">Myristate</keyword>
<dbReference type="GO" id="GO:0004523">
    <property type="term" value="F:RNA-DNA hybrid ribonuclease activity"/>
    <property type="evidence" value="ECO:0007669"/>
    <property type="project" value="InterPro"/>
</dbReference>
<evidence type="ECO:0000256" key="24">
    <source>
        <dbReference type="ARBA" id="ARBA00022908"/>
    </source>
</evidence>
<evidence type="ECO:0000256" key="21">
    <source>
        <dbReference type="ARBA" id="ARBA00022833"/>
    </source>
</evidence>
<evidence type="ECO:0000256" key="5">
    <source>
        <dbReference type="ARBA" id="ARBA00022553"/>
    </source>
</evidence>
<keyword evidence="7" id="KW-0945">Host-virus interaction</keyword>
<comment type="function">
    <text evidence="37">Forms the spherical core of the virus that encapsulates the genomic RNA-nucleocapsid complex.</text>
</comment>
<keyword evidence="6" id="KW-0167">Capsid protein</keyword>
<evidence type="ECO:0000256" key="7">
    <source>
        <dbReference type="ARBA" id="ARBA00022581"/>
    </source>
</evidence>
<evidence type="ECO:0000256" key="3">
    <source>
        <dbReference type="ARBA" id="ARBA00003230"/>
    </source>
</evidence>
<evidence type="ECO:0000259" key="44">
    <source>
        <dbReference type="PROSITE" id="PS50175"/>
    </source>
</evidence>
<dbReference type="PROSITE" id="PS50878">
    <property type="entry name" value="RT_POL"/>
    <property type="match status" value="1"/>
</dbReference>
<dbReference type="SUPFAM" id="SSF53098">
    <property type="entry name" value="Ribonuclease H-like"/>
    <property type="match status" value="1"/>
</dbReference>
<comment type="subcellular location">
    <subcellularLocation>
        <location evidence="4">Virion</location>
    </subcellularLocation>
</comment>
<dbReference type="InterPro" id="IPR008919">
    <property type="entry name" value="Retrov_capsid_N"/>
</dbReference>
<dbReference type="InterPro" id="IPR043128">
    <property type="entry name" value="Rev_trsase/Diguanyl_cyclase"/>
</dbReference>
<dbReference type="MEROPS" id="A02.012"/>
<evidence type="ECO:0000256" key="4">
    <source>
        <dbReference type="ARBA" id="ARBA00004328"/>
    </source>
</evidence>
<organism evidence="48 49">
    <name type="scientific">Human T-cell leukemia virus type I</name>
    <dbReference type="NCBI Taxonomy" id="11908"/>
    <lineage>
        <taxon>Viruses</taxon>
        <taxon>Riboviria</taxon>
        <taxon>Pararnavirae</taxon>
        <taxon>Artverviricota</taxon>
        <taxon>Revtraviricetes</taxon>
        <taxon>Ortervirales</taxon>
        <taxon>Retroviridae</taxon>
        <taxon>Orthoretrovirinae</taxon>
        <taxon>Deltaretrovirus</taxon>
        <taxon>Deltaretrovirus priTlym1</taxon>
        <taxon>Primate T-lymphotropic virus 1</taxon>
    </lineage>
</organism>
<keyword evidence="23" id="KW-0946">Virion</keyword>
<dbReference type="GO" id="GO:0005198">
    <property type="term" value="F:structural molecule activity"/>
    <property type="evidence" value="ECO:0007669"/>
    <property type="project" value="InterPro"/>
</dbReference>
<evidence type="ECO:0000256" key="13">
    <source>
        <dbReference type="ARBA" id="ARBA00022723"/>
    </source>
</evidence>
<dbReference type="InterPro" id="IPR008916">
    <property type="entry name" value="Retrov_capsid_C"/>
</dbReference>
<keyword evidence="30" id="KW-1179">Viral genome integration</keyword>
<dbReference type="InterPro" id="IPR001584">
    <property type="entry name" value="Integrase_cat-core"/>
</dbReference>
<evidence type="ECO:0000256" key="20">
    <source>
        <dbReference type="ARBA" id="ARBA00022809"/>
    </source>
</evidence>
<dbReference type="GO" id="GO:0008270">
    <property type="term" value="F:zinc ion binding"/>
    <property type="evidence" value="ECO:0007669"/>
    <property type="project" value="UniProtKB-KW"/>
</dbReference>
<dbReference type="Gene3D" id="1.10.185.10">
    <property type="entry name" value="Delta-retroviral matrix"/>
    <property type="match status" value="1"/>
</dbReference>
<keyword evidence="32" id="KW-0511">Multifunctional enzyme</keyword>
<evidence type="ECO:0000256" key="11">
    <source>
        <dbReference type="ARBA" id="ARBA00022707"/>
    </source>
</evidence>
<feature type="domain" description="Integrase catalytic" evidence="47">
    <location>
        <begin position="1215"/>
        <end position="1273"/>
    </location>
</feature>
<evidence type="ECO:0000256" key="10">
    <source>
        <dbReference type="ARBA" id="ARBA00022695"/>
    </source>
</evidence>
<keyword evidence="28" id="KW-0238">DNA-binding</keyword>
<dbReference type="Gene3D" id="4.10.60.10">
    <property type="entry name" value="Zinc finger, CCHC-type"/>
    <property type="match status" value="1"/>
</dbReference>
<evidence type="ECO:0000256" key="32">
    <source>
        <dbReference type="ARBA" id="ARBA00023268"/>
    </source>
</evidence>
<keyword evidence="16" id="KW-0688">Ribosomal frameshifting</keyword>
<keyword evidence="34" id="KW-1160">Virus entry into host cell</keyword>
<comment type="subunit">
    <text evidence="38">Homodimer; the homodimers are part of the immature particles. Interacts with human TSG101 and NEDD4; these interactions are essential for budding and release of viral particles.</text>
</comment>
<dbReference type="Pfam" id="PF00075">
    <property type="entry name" value="RNase_H"/>
    <property type="match status" value="1"/>
</dbReference>
<dbReference type="FunFam" id="1.10.185.10:FF:000001">
    <property type="entry name" value="Gag polyprotein"/>
    <property type="match status" value="1"/>
</dbReference>
<evidence type="ECO:0000256" key="9">
    <source>
        <dbReference type="ARBA" id="ARBA00022679"/>
    </source>
</evidence>
<keyword evidence="19" id="KW-0378">Hydrolase</keyword>
<dbReference type="GO" id="GO:0006310">
    <property type="term" value="P:DNA recombination"/>
    <property type="evidence" value="ECO:0007669"/>
    <property type="project" value="UniProtKB-KW"/>
</dbReference>
<dbReference type="SUPFAM" id="SSF47943">
    <property type="entry name" value="Retrovirus capsid protein, N-terminal core domain"/>
    <property type="match status" value="1"/>
</dbReference>
<keyword evidence="33" id="KW-0449">Lipoprotein</keyword>
<keyword evidence="21" id="KW-0862">Zinc</keyword>
<keyword evidence="17" id="KW-0255">Endonuclease</keyword>
<evidence type="ECO:0000256" key="38">
    <source>
        <dbReference type="ARBA" id="ARBA00038565"/>
    </source>
</evidence>
<dbReference type="EMBL" id="AF139170">
    <property type="protein sequence ID" value="AAD50663.1"/>
    <property type="molecule type" value="Genomic_DNA"/>
</dbReference>
<evidence type="ECO:0000313" key="48">
    <source>
        <dbReference type="EMBL" id="AAD50663.1"/>
    </source>
</evidence>
<dbReference type="InterPro" id="IPR012337">
    <property type="entry name" value="RNaseH-like_sf"/>
</dbReference>
<evidence type="ECO:0000256" key="27">
    <source>
        <dbReference type="ARBA" id="ARBA00023086"/>
    </source>
</evidence>
<keyword evidence="27" id="KW-0543">Viral nucleoprotein</keyword>
<evidence type="ECO:0000256" key="30">
    <source>
        <dbReference type="ARBA" id="ARBA00023195"/>
    </source>
</evidence>
<dbReference type="PROSITE" id="PS00141">
    <property type="entry name" value="ASP_PROTEASE"/>
    <property type="match status" value="1"/>
</dbReference>
<dbReference type="InterPro" id="IPR003308">
    <property type="entry name" value="Integrase_Zn-bd_dom_N"/>
</dbReference>
<comment type="function">
    <text evidence="36">The matrix domain targets Gag, Gag-Pro and Gag-Pro-Pol polyproteins to the plasma membrane via a multipartite membrane binding signal, that includes its myristoylated N-terminus.</text>
</comment>
<evidence type="ECO:0000259" key="45">
    <source>
        <dbReference type="PROSITE" id="PS50878"/>
    </source>
</evidence>
<dbReference type="GO" id="GO:0075523">
    <property type="term" value="P:viral translational frameshifting"/>
    <property type="evidence" value="ECO:0007669"/>
    <property type="project" value="UniProtKB-KW"/>
</dbReference>
<sequence>MGQIFSRSASPIPRPPRGLAAHHWLNFLQAAYRLEPGPSSYDFHQLKKFLKIALETPVWICPINYSLLASLLPKGYPGRVNEILHILIQTQAQIPSRPAPPPPSSPTHDPPDSDPQIPPPYVEPTAPQVLPVMHPHGAPPNHRPWQMKDLQAIKQEVSQAAPGSPQFMQTIRLAVQQFDPTAKDLQDLLQYLCSSLVASLHHQQLDSLISEAETRGITGYNPLAGPLRVQANNPQQQGLRREYQQLWLAAFAALPGSAKDPSWASILQGLEEPYHAFVERLNIALDNGLPEGTPKDPILRSLAYSNANKECQKLLQARGHTNSPLGDMLRACQTWTPKDKTKVLVVQPKKPPPNQPCFRCGKAGHWSRDCTQPRPPPGPCPLCQDPTHWKRDCPRLKPTIPEPEPEEDALLLDLPTDIPHPKNLHRGGPPTLQQVLPNQDPASILPVIPLDPARRPVIKAQVDTQTSHPKTIEALLDTGADMTVLPIALFSSNTPLKNTSVLGAGGQTQDHFKLTSLPVLIRLPFRTTPIVLTSCLVDTKNNWAIIGRDALQQCQGVLYLPEAKGPPVILPIQAPAVLGLEHLPRPPEISQFPLNPERLQALQHLVRKALEAGHIEPYTGPGNNPVFPVKKANGTWRFIHDLRATNSLTIDLSSSSPGPPDLSSLPTTLAHLQTIDLKDAFFQIPLPKQFQPYFAFTVPQQCNYGPGTRYAWKVLPQGFKNSPTLFEMQLAHILQPIRQAFPQCTILQYMDDILLASPSHEDLLLLSEATMASLTSHGLPVSENKTQQTPGTIKFLGQIISPNHLTYDAVPTVPIRSRWALPELQALLGEIQWVSKGTPTLRQPLHSLYCALQRHTDPRDQIYLNPSQVQSLVQLRQALSQNCRSRLVQTLPLLGAIMLTLTGTTTVVFQSKQQWPLVWLHAPLPHTSQCPWGQLLASAVLLLDKYTLQSYGLLCQTIHHNISTQTFNQFIQTSDHPSVPILLHHSHRFKNLGAQTGELWNTFLKTTAPLAPVKALMPVFTLSPVIINTAPCLFSDGSTSRAAYILWDKHILSQRSLPLPPPHKSAQRAELLGLLHGLSSARSWRCLNIFLDSKYLYHYLRTLALGTFQGRSSQAPFQALLPRLLSRKVVYLHHVRSHTNLPDPISRLNALTDALLITPVLQLSPAKLHSFTHCGQTALTLQGATTTEASNILRSCHACRKNNPQHQMPRGHIRRGLLPNHIWQGDITHFKYKNTLYRLHVWVDTFSGAISATQKRKETSSEAISSLLQALPI</sequence>
<dbReference type="InterPro" id="IPR002156">
    <property type="entry name" value="RNaseH_domain"/>
</dbReference>
<dbReference type="GO" id="GO:0003677">
    <property type="term" value="F:DNA binding"/>
    <property type="evidence" value="ECO:0007669"/>
    <property type="project" value="UniProtKB-KW"/>
</dbReference>
<dbReference type="Pfam" id="PF00078">
    <property type="entry name" value="RVT_1"/>
    <property type="match status" value="1"/>
</dbReference>
<dbReference type="GO" id="GO:0044826">
    <property type="term" value="P:viral genome integration into host DNA"/>
    <property type="evidence" value="ECO:0007669"/>
    <property type="project" value="UniProtKB-KW"/>
</dbReference>
<keyword evidence="18 41" id="KW-0863">Zinc-finger</keyword>
<keyword evidence="26" id="KW-1190">Host gene expression shutoff by virus</keyword>
<dbReference type="InterPro" id="IPR000477">
    <property type="entry name" value="RT_dom"/>
</dbReference>
<evidence type="ECO:0000256" key="39">
    <source>
        <dbReference type="ARBA" id="ARBA00038603"/>
    </source>
</evidence>
<dbReference type="Gene3D" id="1.10.375.10">
    <property type="entry name" value="Human Immunodeficiency Virus Type 1 Capsid Protein"/>
    <property type="match status" value="1"/>
</dbReference>
<dbReference type="InterPro" id="IPR036397">
    <property type="entry name" value="RNaseH_sf"/>
</dbReference>
<dbReference type="InterPro" id="IPR036875">
    <property type="entry name" value="Znf_CCHC_sf"/>
</dbReference>
<evidence type="ECO:0000256" key="17">
    <source>
        <dbReference type="ARBA" id="ARBA00022759"/>
    </source>
</evidence>
<evidence type="ECO:0000256" key="36">
    <source>
        <dbReference type="ARBA" id="ARBA00037194"/>
    </source>
</evidence>
<dbReference type="InterPro" id="IPR021109">
    <property type="entry name" value="Peptidase_aspartic_dom_sf"/>
</dbReference>
<keyword evidence="25" id="KW-0695">RNA-directed DNA polymerase</keyword>
<dbReference type="SMART" id="SM00343">
    <property type="entry name" value="ZnF_C2HC"/>
    <property type="match status" value="2"/>
</dbReference>
<dbReference type="Gene3D" id="3.30.420.10">
    <property type="entry name" value="Ribonuclease H-like superfamily/Ribonuclease H"/>
    <property type="match status" value="2"/>
</dbReference>
<dbReference type="GO" id="GO:0075713">
    <property type="term" value="P:establishment of integrated proviral latency"/>
    <property type="evidence" value="ECO:0007669"/>
    <property type="project" value="UniProtKB-KW"/>
</dbReference>
<dbReference type="InterPro" id="IPR010999">
    <property type="entry name" value="Retrovr_matrix"/>
</dbReference>
<evidence type="ECO:0000256" key="8">
    <source>
        <dbReference type="ARBA" id="ARBA00022670"/>
    </source>
</evidence>
<evidence type="ECO:0000256" key="35">
    <source>
        <dbReference type="ARBA" id="ARBA00029980"/>
    </source>
</evidence>
<keyword evidence="10" id="KW-0548">Nucleotidyltransferase</keyword>
<keyword evidence="14" id="KW-0677">Repeat</keyword>
<evidence type="ECO:0000256" key="18">
    <source>
        <dbReference type="ARBA" id="ARBA00022771"/>
    </source>
</evidence>
<gene>
    <name evidence="48" type="primary">gag-pro-pol</name>
</gene>
<evidence type="ECO:0000256" key="19">
    <source>
        <dbReference type="ARBA" id="ARBA00022801"/>
    </source>
</evidence>
<evidence type="ECO:0000256" key="41">
    <source>
        <dbReference type="PROSITE-ProRule" id="PRU00047"/>
    </source>
</evidence>
<dbReference type="PANTHER" id="PTHR41694">
    <property type="entry name" value="ENDOGENOUS RETROVIRUS GROUP K MEMBER POL PROTEIN"/>
    <property type="match status" value="1"/>
</dbReference>
<evidence type="ECO:0000256" key="1">
    <source>
        <dbReference type="ARBA" id="ARBA00001946"/>
    </source>
</evidence>
<evidence type="ECO:0000259" key="43">
    <source>
        <dbReference type="PROSITE" id="PS50158"/>
    </source>
</evidence>
<dbReference type="Pfam" id="PF00077">
    <property type="entry name" value="RVP"/>
    <property type="match status" value="1"/>
</dbReference>
<keyword evidence="31" id="KW-1262">Eukaryotic host gene expression shutoff by virus</keyword>
<dbReference type="Gene3D" id="2.40.70.10">
    <property type="entry name" value="Acid Proteases"/>
    <property type="match status" value="1"/>
</dbReference>
<dbReference type="InterPro" id="IPR045345">
    <property type="entry name" value="Gag_p24_C"/>
</dbReference>